<comment type="caution">
    <text evidence="3">The sequence shown here is derived from an EMBL/GenBank/DDBJ whole genome shotgun (WGS) entry which is preliminary data.</text>
</comment>
<dbReference type="Gene3D" id="3.30.1310.10">
    <property type="entry name" value="Nucleoid-associated protein YbaB-like domain"/>
    <property type="match status" value="1"/>
</dbReference>
<evidence type="ECO:0000313" key="4">
    <source>
        <dbReference type="Proteomes" id="UP000176938"/>
    </source>
</evidence>
<dbReference type="AlphaFoldDB" id="A0A1F4RF64"/>
<protein>
    <recommendedName>
        <fullName evidence="2">Nucleoid-associated protein A3H38_00595</fullName>
    </recommendedName>
</protein>
<evidence type="ECO:0000256" key="1">
    <source>
        <dbReference type="ARBA" id="ARBA00023125"/>
    </source>
</evidence>
<keyword evidence="1 2" id="KW-0238">DNA-binding</keyword>
<dbReference type="InterPro" id="IPR036894">
    <property type="entry name" value="YbaB-like_sf"/>
</dbReference>
<dbReference type="PANTHER" id="PTHR33449:SF1">
    <property type="entry name" value="NUCLEOID-ASSOCIATED PROTEIN YBAB"/>
    <property type="match status" value="1"/>
</dbReference>
<dbReference type="GO" id="GO:0003677">
    <property type="term" value="F:DNA binding"/>
    <property type="evidence" value="ECO:0007669"/>
    <property type="project" value="UniProtKB-UniRule"/>
</dbReference>
<comment type="similarity">
    <text evidence="2">Belongs to the YbaB/EbfC family.</text>
</comment>
<comment type="subunit">
    <text evidence="2">Homodimer.</text>
</comment>
<dbReference type="EMBL" id="METP01000015">
    <property type="protein sequence ID" value="OGC06788.1"/>
    <property type="molecule type" value="Genomic_DNA"/>
</dbReference>
<dbReference type="GO" id="GO:0043590">
    <property type="term" value="C:bacterial nucleoid"/>
    <property type="evidence" value="ECO:0007669"/>
    <property type="project" value="UniProtKB-UniRule"/>
</dbReference>
<evidence type="ECO:0000313" key="3">
    <source>
        <dbReference type="EMBL" id="OGC06788.1"/>
    </source>
</evidence>
<dbReference type="PANTHER" id="PTHR33449">
    <property type="entry name" value="NUCLEOID-ASSOCIATED PROTEIN YBAB"/>
    <property type="match status" value="1"/>
</dbReference>
<gene>
    <name evidence="3" type="ORF">A3H38_00595</name>
</gene>
<proteinExistence type="inferred from homology"/>
<dbReference type="Pfam" id="PF02575">
    <property type="entry name" value="YbaB_DNA_bd"/>
    <property type="match status" value="1"/>
</dbReference>
<dbReference type="GO" id="GO:0005829">
    <property type="term" value="C:cytosol"/>
    <property type="evidence" value="ECO:0007669"/>
    <property type="project" value="TreeGrafter"/>
</dbReference>
<dbReference type="Proteomes" id="UP000176938">
    <property type="component" value="Unassembled WGS sequence"/>
</dbReference>
<dbReference type="NCBIfam" id="TIGR00103">
    <property type="entry name" value="DNA_YbaB_EbfC"/>
    <property type="match status" value="1"/>
</dbReference>
<sequence length="99" mass="10692">MIFGNMGDMMKMAKEMQGQLKRVKDELSRDIFEGTSGEVVVTVSGDMEVKDVKIAPNANPGKLEKDVKEAVSRALKQAKDGAAQKMKGITGGMNLPGMF</sequence>
<dbReference type="InterPro" id="IPR004401">
    <property type="entry name" value="YbaB/EbfC"/>
</dbReference>
<dbReference type="HAMAP" id="MF_00274">
    <property type="entry name" value="DNA_YbaB_EbfC"/>
    <property type="match status" value="1"/>
</dbReference>
<comment type="function">
    <text evidence="2">Binds to DNA and alters its conformation. May be involved in regulation of gene expression, nucleoid organization and DNA protection.</text>
</comment>
<comment type="subcellular location">
    <subcellularLocation>
        <location evidence="2">Cytoplasm</location>
        <location evidence="2">Nucleoid</location>
    </subcellularLocation>
</comment>
<name>A0A1F4RF64_UNCSA</name>
<dbReference type="SUPFAM" id="SSF82607">
    <property type="entry name" value="YbaB-like"/>
    <property type="match status" value="1"/>
</dbReference>
<accession>A0A1F4RF64</accession>
<organism evidence="3 4">
    <name type="scientific">candidate division WOR-1 bacterium RIFCSPLOWO2_02_FULL_46_20</name>
    <dbReference type="NCBI Taxonomy" id="1802567"/>
    <lineage>
        <taxon>Bacteria</taxon>
        <taxon>Bacillati</taxon>
        <taxon>Saganbacteria</taxon>
    </lineage>
</organism>
<evidence type="ECO:0000256" key="2">
    <source>
        <dbReference type="HAMAP-Rule" id="MF_00274"/>
    </source>
</evidence>
<reference evidence="3 4" key="1">
    <citation type="journal article" date="2016" name="Nat. Commun.">
        <title>Thousands of microbial genomes shed light on interconnected biogeochemical processes in an aquifer system.</title>
        <authorList>
            <person name="Anantharaman K."/>
            <person name="Brown C.T."/>
            <person name="Hug L.A."/>
            <person name="Sharon I."/>
            <person name="Castelle C.J."/>
            <person name="Probst A.J."/>
            <person name="Thomas B.C."/>
            <person name="Singh A."/>
            <person name="Wilkins M.J."/>
            <person name="Karaoz U."/>
            <person name="Brodie E.L."/>
            <person name="Williams K.H."/>
            <person name="Hubbard S.S."/>
            <person name="Banfield J.F."/>
        </authorList>
    </citation>
    <scope>NUCLEOTIDE SEQUENCE [LARGE SCALE GENOMIC DNA]</scope>
</reference>
<keyword evidence="2" id="KW-0963">Cytoplasm</keyword>
<dbReference type="PIRSF" id="PIRSF004555">
    <property type="entry name" value="UCP004555"/>
    <property type="match status" value="1"/>
</dbReference>